<keyword evidence="1" id="KW-1133">Transmembrane helix</keyword>
<dbReference type="Proteomes" id="UP000294508">
    <property type="component" value="Unassembled WGS sequence"/>
</dbReference>
<accession>A0A4R2GV14</accession>
<evidence type="ECO:0000313" key="2">
    <source>
        <dbReference type="EMBL" id="TCO14347.1"/>
    </source>
</evidence>
<dbReference type="RefSeq" id="WP_132216416.1">
    <property type="nucleotide sequence ID" value="NZ_SLWN01000024.1"/>
</dbReference>
<keyword evidence="3" id="KW-1185">Reference proteome</keyword>
<dbReference type="OrthoDB" id="190895at2"/>
<protein>
    <submittedName>
        <fullName evidence="2">Uncharacterized protein</fullName>
    </submittedName>
</protein>
<sequence length="429" mass="47642">MDGVAIVVVIVLLLGAAGIVWGIVALVRRQQYIKSLRERGWTFVNSPTFDAVARLGNPPFGIGFRRRPDDQIIGRTSLGRPFQVIEYKSEHWSGWVGMVTVSRRLPELWITGGETQPRFGVAATVVPSPPQLGPGWQIGALDPAFAAAALTPQVCERLNAMAAGQPGVNVSTDADQLVMLDPPRKDAELLGPWLEQFATVAAAIDAAPLDPWIQPEQPPRLSFYHHPDWYWIGVDDSLLHVTPVTRSGHAHSTSEVIRGRDGDGPPFVAFTHHWKTTRTETYTDSEGRTQTRTVTENHSEAILGFQLPARMPWLQVGRRGFGRGISFESEAFNDQFAVSARDTKFAYDVIHPRQMEYLMANPPASFQFVDDWAWFSAGVHNQPTIAHCSLFLRGFLARIPRFVWRNLGLADTPYPALDPAQLGRAALQR</sequence>
<comment type="caution">
    <text evidence="2">The sequence shown here is derived from an EMBL/GenBank/DDBJ whole genome shotgun (WGS) entry which is preliminary data.</text>
</comment>
<organism evidence="2 3">
    <name type="scientific">Kribbella steppae</name>
    <dbReference type="NCBI Taxonomy" id="2512223"/>
    <lineage>
        <taxon>Bacteria</taxon>
        <taxon>Bacillati</taxon>
        <taxon>Actinomycetota</taxon>
        <taxon>Actinomycetes</taxon>
        <taxon>Propionibacteriales</taxon>
        <taxon>Kribbellaceae</taxon>
        <taxon>Kribbella</taxon>
    </lineage>
</organism>
<name>A0A4R2GV14_9ACTN</name>
<reference evidence="2 3" key="1">
    <citation type="journal article" date="2015" name="Stand. Genomic Sci.">
        <title>Genomic Encyclopedia of Bacterial and Archaeal Type Strains, Phase III: the genomes of soil and plant-associated and newly described type strains.</title>
        <authorList>
            <person name="Whitman W.B."/>
            <person name="Woyke T."/>
            <person name="Klenk H.P."/>
            <person name="Zhou Y."/>
            <person name="Lilburn T.G."/>
            <person name="Beck B.J."/>
            <person name="De Vos P."/>
            <person name="Vandamme P."/>
            <person name="Eisen J.A."/>
            <person name="Garrity G."/>
            <person name="Hugenholtz P."/>
            <person name="Kyrpides N.C."/>
        </authorList>
    </citation>
    <scope>NUCLEOTIDE SEQUENCE [LARGE SCALE GENOMIC DNA]</scope>
    <source>
        <strain evidence="2 3">VKM Ac-2572</strain>
    </source>
</reference>
<evidence type="ECO:0000256" key="1">
    <source>
        <dbReference type="SAM" id="Phobius"/>
    </source>
</evidence>
<evidence type="ECO:0000313" key="3">
    <source>
        <dbReference type="Proteomes" id="UP000294508"/>
    </source>
</evidence>
<proteinExistence type="predicted"/>
<feature type="transmembrane region" description="Helical" evidence="1">
    <location>
        <begin position="6"/>
        <end position="27"/>
    </location>
</feature>
<dbReference type="AlphaFoldDB" id="A0A4R2GV14"/>
<keyword evidence="1" id="KW-0812">Transmembrane</keyword>
<dbReference type="EMBL" id="SLWN01000024">
    <property type="protein sequence ID" value="TCO14347.1"/>
    <property type="molecule type" value="Genomic_DNA"/>
</dbReference>
<keyword evidence="1" id="KW-0472">Membrane</keyword>
<gene>
    <name evidence="2" type="ORF">EV652_12439</name>
</gene>